<dbReference type="EMBL" id="JABFTP020000144">
    <property type="protein sequence ID" value="KAL3280828.1"/>
    <property type="molecule type" value="Genomic_DNA"/>
</dbReference>
<evidence type="ECO:0000313" key="1">
    <source>
        <dbReference type="EMBL" id="KAL3280828.1"/>
    </source>
</evidence>
<protein>
    <submittedName>
        <fullName evidence="1">Uncharacterized protein</fullName>
    </submittedName>
</protein>
<reference evidence="1 2" key="1">
    <citation type="journal article" date="2021" name="BMC Biol.">
        <title>Horizontally acquired antibacterial genes associated with adaptive radiation of ladybird beetles.</title>
        <authorList>
            <person name="Li H.S."/>
            <person name="Tang X.F."/>
            <person name="Huang Y.H."/>
            <person name="Xu Z.Y."/>
            <person name="Chen M.L."/>
            <person name="Du X.Y."/>
            <person name="Qiu B.Y."/>
            <person name="Chen P.T."/>
            <person name="Zhang W."/>
            <person name="Slipinski A."/>
            <person name="Escalona H.E."/>
            <person name="Waterhouse R.M."/>
            <person name="Zwick A."/>
            <person name="Pang H."/>
        </authorList>
    </citation>
    <scope>NUCLEOTIDE SEQUENCE [LARGE SCALE GENOMIC DNA]</scope>
    <source>
        <strain evidence="1">SYSU2018</strain>
    </source>
</reference>
<organism evidence="1 2">
    <name type="scientific">Cryptolaemus montrouzieri</name>
    <dbReference type="NCBI Taxonomy" id="559131"/>
    <lineage>
        <taxon>Eukaryota</taxon>
        <taxon>Metazoa</taxon>
        <taxon>Ecdysozoa</taxon>
        <taxon>Arthropoda</taxon>
        <taxon>Hexapoda</taxon>
        <taxon>Insecta</taxon>
        <taxon>Pterygota</taxon>
        <taxon>Neoptera</taxon>
        <taxon>Endopterygota</taxon>
        <taxon>Coleoptera</taxon>
        <taxon>Polyphaga</taxon>
        <taxon>Cucujiformia</taxon>
        <taxon>Coccinelloidea</taxon>
        <taxon>Coccinellidae</taxon>
        <taxon>Scymninae</taxon>
        <taxon>Scymnini</taxon>
        <taxon>Cryptolaemus</taxon>
    </lineage>
</organism>
<dbReference type="AlphaFoldDB" id="A0ABD2NQ16"/>
<dbReference type="Proteomes" id="UP001516400">
    <property type="component" value="Unassembled WGS sequence"/>
</dbReference>
<comment type="caution">
    <text evidence="1">The sequence shown here is derived from an EMBL/GenBank/DDBJ whole genome shotgun (WGS) entry which is preliminary data.</text>
</comment>
<proteinExistence type="predicted"/>
<evidence type="ECO:0000313" key="2">
    <source>
        <dbReference type="Proteomes" id="UP001516400"/>
    </source>
</evidence>
<gene>
    <name evidence="1" type="ORF">HHI36_004059</name>
</gene>
<sequence length="110" mass="12057">MGGVSRVTHALVKSVRAICVVSSKTVIVSSLSVVVTMADAAELHEIISVRTFYGHKSERDKYVPVLPPENIVSDVGSSSDEEIEEVCSDLDPDFEPDLNFQPSNFWLTMT</sequence>
<name>A0ABD2NQ16_9CUCU</name>
<keyword evidence="2" id="KW-1185">Reference proteome</keyword>
<accession>A0ABD2NQ16</accession>